<evidence type="ECO:0000256" key="1">
    <source>
        <dbReference type="SAM" id="MobiDB-lite"/>
    </source>
</evidence>
<dbReference type="KEGG" id="nbg:DV706_21050"/>
<dbReference type="AlphaFoldDB" id="A0A4D6HVC3"/>
<evidence type="ECO:0000313" key="4">
    <source>
        <dbReference type="Proteomes" id="UP000296822"/>
    </source>
</evidence>
<reference evidence="3 4" key="1">
    <citation type="journal article" date="2019" name="Nat. Commun.">
        <title>A new type of DNA phosphorothioation-based antiviral system in archaea.</title>
        <authorList>
            <person name="Xiong L."/>
            <person name="Liu S."/>
            <person name="Chen S."/>
            <person name="Xiao Y."/>
            <person name="Zhu B."/>
            <person name="Gao Y."/>
            <person name="Zhang Y."/>
            <person name="Chen B."/>
            <person name="Luo J."/>
            <person name="Deng Z."/>
            <person name="Chen X."/>
            <person name="Wang L."/>
            <person name="Chen S."/>
        </authorList>
    </citation>
    <scope>NUCLEOTIDE SEQUENCE [LARGE SCALE GENOMIC DNA]</scope>
    <source>
        <strain evidence="3 4">JCM 10635</strain>
        <plasmid evidence="3 4">unnamed3</plasmid>
    </source>
</reference>
<keyword evidence="3" id="KW-0614">Plasmid</keyword>
<accession>A0A4D6HVC3</accession>
<sequence length="65" mass="7367">MHGFGSYDESEQQQQNVSDEDDEDAAVNVHENDYEGEMTVETGDSTDNLIGQLQEIKENKESEEE</sequence>
<geneLocation type="plasmid" evidence="3 4">
    <name>unnamed3</name>
</geneLocation>
<feature type="compositionally biased region" description="Basic and acidic residues" evidence="1">
    <location>
        <begin position="55"/>
        <end position="65"/>
    </location>
</feature>
<protein>
    <submittedName>
        <fullName evidence="3">Death domain-associated protein</fullName>
    </submittedName>
</protein>
<feature type="region of interest" description="Disordered" evidence="1">
    <location>
        <begin position="1"/>
        <end position="65"/>
    </location>
</feature>
<dbReference type="Pfam" id="PF19099">
    <property type="entry name" value="DUF5786"/>
    <property type="match status" value="1"/>
</dbReference>
<proteinExistence type="predicted"/>
<feature type="domain" description="DUF5786" evidence="2">
    <location>
        <begin position="4"/>
        <end position="57"/>
    </location>
</feature>
<dbReference type="InterPro" id="IPR043902">
    <property type="entry name" value="DUF5786"/>
</dbReference>
<feature type="compositionally biased region" description="Polar residues" evidence="1">
    <location>
        <begin position="42"/>
        <end position="51"/>
    </location>
</feature>
<evidence type="ECO:0000259" key="2">
    <source>
        <dbReference type="Pfam" id="PF19099"/>
    </source>
</evidence>
<dbReference type="Proteomes" id="UP000296822">
    <property type="component" value="Plasmid unnamed3"/>
</dbReference>
<organism evidence="3 4">
    <name type="scientific">Natronorubrum bangense</name>
    <dbReference type="NCBI Taxonomy" id="61858"/>
    <lineage>
        <taxon>Archaea</taxon>
        <taxon>Methanobacteriati</taxon>
        <taxon>Methanobacteriota</taxon>
        <taxon>Stenosarchaea group</taxon>
        <taxon>Halobacteria</taxon>
        <taxon>Halobacteriales</taxon>
        <taxon>Natrialbaceae</taxon>
        <taxon>Natronorubrum</taxon>
    </lineage>
</organism>
<name>A0A4D6HVC3_9EURY</name>
<gene>
    <name evidence="3" type="ORF">DV706_21050</name>
</gene>
<dbReference type="EMBL" id="CP031308">
    <property type="protein sequence ID" value="QCC57018.1"/>
    <property type="molecule type" value="Genomic_DNA"/>
</dbReference>
<evidence type="ECO:0000313" key="3">
    <source>
        <dbReference type="EMBL" id="QCC57018.1"/>
    </source>
</evidence>